<proteinExistence type="predicted"/>
<sequence length="148" mass="15905">MRSPVYRIPLLGGNCAGSPINTTQRVILAASSPPSPAARTTADTAAGMLCRSRLVHDDDMVAKVTDGVPRRGGGSSHHNRSTLSDLRMQSPHRLLDGRIRLHEFIPCRLCVTDAGWVIRAGSSQALEQGLMGCRCRLLSPDHVGVDAR</sequence>
<dbReference type="EMBL" id="CM020618">
    <property type="protein sequence ID" value="KAK1859179.1"/>
    <property type="molecule type" value="Genomic_DNA"/>
</dbReference>
<keyword evidence="2" id="KW-1185">Reference proteome</keyword>
<protein>
    <submittedName>
        <fullName evidence="1">Uncharacterized protein</fullName>
    </submittedName>
</protein>
<comment type="caution">
    <text evidence="1">The sequence shown here is derived from an EMBL/GenBank/DDBJ whole genome shotgun (WGS) entry which is preliminary data.</text>
</comment>
<gene>
    <name evidence="1" type="ORF">I4F81_001776</name>
</gene>
<evidence type="ECO:0000313" key="2">
    <source>
        <dbReference type="Proteomes" id="UP000798662"/>
    </source>
</evidence>
<reference evidence="1" key="1">
    <citation type="submission" date="2019-11" db="EMBL/GenBank/DDBJ databases">
        <title>Nori genome reveals adaptations in red seaweeds to the harsh intertidal environment.</title>
        <authorList>
            <person name="Wang D."/>
            <person name="Mao Y."/>
        </authorList>
    </citation>
    <scope>NUCLEOTIDE SEQUENCE</scope>
    <source>
        <tissue evidence="1">Gametophyte</tissue>
    </source>
</reference>
<organism evidence="1 2">
    <name type="scientific">Pyropia yezoensis</name>
    <name type="common">Susabi-nori</name>
    <name type="synonym">Porphyra yezoensis</name>
    <dbReference type="NCBI Taxonomy" id="2788"/>
    <lineage>
        <taxon>Eukaryota</taxon>
        <taxon>Rhodophyta</taxon>
        <taxon>Bangiophyceae</taxon>
        <taxon>Bangiales</taxon>
        <taxon>Bangiaceae</taxon>
        <taxon>Pyropia</taxon>
    </lineage>
</organism>
<name>A0ACC3BN68_PYRYE</name>
<accession>A0ACC3BN68</accession>
<dbReference type="Proteomes" id="UP000798662">
    <property type="component" value="Chromosome 1"/>
</dbReference>
<evidence type="ECO:0000313" key="1">
    <source>
        <dbReference type="EMBL" id="KAK1859179.1"/>
    </source>
</evidence>